<dbReference type="Pfam" id="PF02687">
    <property type="entry name" value="FtsX"/>
    <property type="match status" value="2"/>
</dbReference>
<comment type="similarity">
    <text evidence="6">Belongs to the ABC-4 integral membrane protein family.</text>
</comment>
<dbReference type="PANTHER" id="PTHR30287">
    <property type="entry name" value="MEMBRANE COMPONENT OF PREDICTED ABC SUPERFAMILY METABOLITE UPTAKE TRANSPORTER"/>
    <property type="match status" value="1"/>
</dbReference>
<dbReference type="AlphaFoldDB" id="A0A8J3K3N9"/>
<dbReference type="Pfam" id="PF12704">
    <property type="entry name" value="MacB_PCD"/>
    <property type="match status" value="2"/>
</dbReference>
<reference evidence="11 12" key="1">
    <citation type="submission" date="2021-01" db="EMBL/GenBank/DDBJ databases">
        <title>Whole genome shotgun sequence of Catellatospora chokoriensis NBRC 107358.</title>
        <authorList>
            <person name="Komaki H."/>
            <person name="Tamura T."/>
        </authorList>
    </citation>
    <scope>NUCLEOTIDE SEQUENCE [LARGE SCALE GENOMIC DNA]</scope>
    <source>
        <strain evidence="11 12">NBRC 107358</strain>
    </source>
</reference>
<evidence type="ECO:0000313" key="11">
    <source>
        <dbReference type="EMBL" id="GIF89748.1"/>
    </source>
</evidence>
<dbReference type="PANTHER" id="PTHR30287:SF2">
    <property type="entry name" value="BLL1001 PROTEIN"/>
    <property type="match status" value="1"/>
</dbReference>
<dbReference type="InterPro" id="IPR038766">
    <property type="entry name" value="Membrane_comp_ABC_pdt"/>
</dbReference>
<feature type="domain" description="ABC3 transporter permease C-terminal" evidence="9">
    <location>
        <begin position="727"/>
        <end position="841"/>
    </location>
</feature>
<accession>A0A8J3K3N9</accession>
<evidence type="ECO:0000256" key="3">
    <source>
        <dbReference type="ARBA" id="ARBA00022692"/>
    </source>
</evidence>
<sequence length="849" mass="85843">MLRTVLAGLRAHTRRLLATLIAVVLGVGFVAGTLIFGDTARAGFYDTFARLAQNVDVAVLAPTGSGGQPELLTDAQLAAVRAVPGVAGADGRSSGPLALLDPAGRPITNFSRAGVAVSTDGDPRTRPFDIDGRVPAGPGEAVLDTETASHQRYRTGDSVVVVDAAGARHSYTLVGLIDFGVSMTYSGSTVVGLPAAELAARTGVRGYEEITVTAAGGVAQDALARQVQAALGAGPRVSTGDQRRTDLADEATSVATEFTSALLIFGVISLVVAAFVIYNTFAILLAQRIRETALLRCLGATRRQVFTATLAEAALIGTVGAAGGILFGIGVAYALFGLLNDAVHANLPAHPVVVGTGPVLAGFAIGLGVTVVAALLPALRATRTSPLAALRELPTAVVTGRARRIVRALAALLAAGGGIAVTVAGVGTSDSQVATFTIVGGGVLAFLGVLIAAPLYIGAVTAAVGRPFAAVLGTPAKVAVANARRNPGRTATTTATLMIGIGLLALCSVLLGSLKATAEDQLVGHYPVDYAMAGVRYDNDRQAAIPAGFAQQLRARPEFSGIAQAREGEARLDGARAVIAAVDPSAYGTLITPSTASGTHALDAGTVVVSSANRVTQHLRVGDSVTVTVGTRTQTLTVAGTAPLAIPGIEQIDALVSWDRFTDLAGPGDDTVVLAKAAPQVSATSSRDALNQVATAYPLLEINSIADLTRDLATQINALLGLFGGLLGTAVLIALFGIANTLSLSVVERTRESATMRAIGLTRAQLRATLLIEALLMGAVGAVIGIAFGLSYGPLIVRAQFGAVGPIVVVPWGWLAGLVALAAAAAAAAAVLPARRAAKASIVAAMADL</sequence>
<feature type="transmembrane region" description="Helical" evidence="8">
    <location>
        <begin position="16"/>
        <end position="37"/>
    </location>
</feature>
<keyword evidence="3 8" id="KW-0812">Transmembrane</keyword>
<feature type="transmembrane region" description="Helical" evidence="8">
    <location>
        <begin position="718"/>
        <end position="747"/>
    </location>
</feature>
<dbReference type="InterPro" id="IPR003838">
    <property type="entry name" value="ABC3_permease_C"/>
</dbReference>
<evidence type="ECO:0000256" key="8">
    <source>
        <dbReference type="SAM" id="Phobius"/>
    </source>
</evidence>
<evidence type="ECO:0000259" key="9">
    <source>
        <dbReference type="Pfam" id="PF02687"/>
    </source>
</evidence>
<evidence type="ECO:0000256" key="7">
    <source>
        <dbReference type="SAM" id="MobiDB-lite"/>
    </source>
</evidence>
<feature type="domain" description="MacB-like periplasmic core" evidence="10">
    <location>
        <begin position="17"/>
        <end position="229"/>
    </location>
</feature>
<feature type="compositionally biased region" description="Basic and acidic residues" evidence="7">
    <location>
        <begin position="121"/>
        <end position="132"/>
    </location>
</feature>
<evidence type="ECO:0000256" key="1">
    <source>
        <dbReference type="ARBA" id="ARBA00004651"/>
    </source>
</evidence>
<comment type="subcellular location">
    <subcellularLocation>
        <location evidence="1">Cell membrane</location>
        <topology evidence="1">Multi-pass membrane protein</topology>
    </subcellularLocation>
</comment>
<feature type="transmembrane region" description="Helical" evidence="8">
    <location>
        <begin position="768"/>
        <end position="792"/>
    </location>
</feature>
<protein>
    <submittedName>
        <fullName evidence="11">ABC transporter substrate-binding protein</fullName>
    </submittedName>
</protein>
<feature type="transmembrane region" description="Helical" evidence="8">
    <location>
        <begin position="812"/>
        <end position="832"/>
    </location>
</feature>
<feature type="transmembrane region" description="Helical" evidence="8">
    <location>
        <begin position="433"/>
        <end position="457"/>
    </location>
</feature>
<feature type="transmembrane region" description="Helical" evidence="8">
    <location>
        <begin position="408"/>
        <end position="427"/>
    </location>
</feature>
<evidence type="ECO:0000256" key="6">
    <source>
        <dbReference type="ARBA" id="ARBA00038076"/>
    </source>
</evidence>
<dbReference type="Proteomes" id="UP000619293">
    <property type="component" value="Unassembled WGS sequence"/>
</dbReference>
<evidence type="ECO:0000256" key="2">
    <source>
        <dbReference type="ARBA" id="ARBA00022475"/>
    </source>
</evidence>
<keyword evidence="2" id="KW-1003">Cell membrane</keyword>
<feature type="transmembrane region" description="Helical" evidence="8">
    <location>
        <begin position="262"/>
        <end position="285"/>
    </location>
</feature>
<proteinExistence type="inferred from homology"/>
<evidence type="ECO:0000313" key="12">
    <source>
        <dbReference type="Proteomes" id="UP000619293"/>
    </source>
</evidence>
<comment type="caution">
    <text evidence="11">The sequence shown here is derived from an EMBL/GenBank/DDBJ whole genome shotgun (WGS) entry which is preliminary data.</text>
</comment>
<gene>
    <name evidence="11" type="ORF">Cch02nite_31920</name>
</gene>
<keyword evidence="4 8" id="KW-1133">Transmembrane helix</keyword>
<keyword evidence="12" id="KW-1185">Reference proteome</keyword>
<dbReference type="RefSeq" id="WP_191838902.1">
    <property type="nucleotide sequence ID" value="NZ_BAAALB010000008.1"/>
</dbReference>
<feature type="region of interest" description="Disordered" evidence="7">
    <location>
        <begin position="115"/>
        <end position="139"/>
    </location>
</feature>
<dbReference type="GO" id="GO:0005886">
    <property type="term" value="C:plasma membrane"/>
    <property type="evidence" value="ECO:0007669"/>
    <property type="project" value="UniProtKB-SubCell"/>
</dbReference>
<dbReference type="InterPro" id="IPR025857">
    <property type="entry name" value="MacB_PCD"/>
</dbReference>
<organism evidence="11 12">
    <name type="scientific">Catellatospora chokoriensis</name>
    <dbReference type="NCBI Taxonomy" id="310353"/>
    <lineage>
        <taxon>Bacteria</taxon>
        <taxon>Bacillati</taxon>
        <taxon>Actinomycetota</taxon>
        <taxon>Actinomycetes</taxon>
        <taxon>Micromonosporales</taxon>
        <taxon>Micromonosporaceae</taxon>
        <taxon>Catellatospora</taxon>
    </lineage>
</organism>
<keyword evidence="5 8" id="KW-0472">Membrane</keyword>
<evidence type="ECO:0000256" key="4">
    <source>
        <dbReference type="ARBA" id="ARBA00022989"/>
    </source>
</evidence>
<evidence type="ECO:0000256" key="5">
    <source>
        <dbReference type="ARBA" id="ARBA00023136"/>
    </source>
</evidence>
<feature type="transmembrane region" description="Helical" evidence="8">
    <location>
        <begin position="359"/>
        <end position="379"/>
    </location>
</feature>
<name>A0A8J3K3N9_9ACTN</name>
<evidence type="ECO:0000259" key="10">
    <source>
        <dbReference type="Pfam" id="PF12704"/>
    </source>
</evidence>
<feature type="transmembrane region" description="Helical" evidence="8">
    <location>
        <begin position="306"/>
        <end position="339"/>
    </location>
</feature>
<dbReference type="EMBL" id="BONG01000018">
    <property type="protein sequence ID" value="GIF89748.1"/>
    <property type="molecule type" value="Genomic_DNA"/>
</dbReference>
<feature type="domain" description="ABC3 transporter permease C-terminal" evidence="9">
    <location>
        <begin position="264"/>
        <end position="386"/>
    </location>
</feature>
<feature type="transmembrane region" description="Helical" evidence="8">
    <location>
        <begin position="494"/>
        <end position="514"/>
    </location>
</feature>
<feature type="domain" description="MacB-like periplasmic core" evidence="10">
    <location>
        <begin position="490"/>
        <end position="692"/>
    </location>
</feature>